<proteinExistence type="predicted"/>
<organism evidence="1 2">
    <name type="scientific">Lachnotalea glycerini</name>
    <dbReference type="NCBI Taxonomy" id="1763509"/>
    <lineage>
        <taxon>Bacteria</taxon>
        <taxon>Bacillati</taxon>
        <taxon>Bacillota</taxon>
        <taxon>Clostridia</taxon>
        <taxon>Lachnospirales</taxon>
        <taxon>Lachnospiraceae</taxon>
        <taxon>Lachnotalea</taxon>
    </lineage>
</organism>
<gene>
    <name evidence="1" type="ORF">C8E03_102143</name>
</gene>
<reference evidence="1 2" key="1">
    <citation type="submission" date="2018-05" db="EMBL/GenBank/DDBJ databases">
        <title>Genomic Encyclopedia of Type Strains, Phase IV (KMG-IV): sequencing the most valuable type-strain genomes for metagenomic binning, comparative biology and taxonomic classification.</title>
        <authorList>
            <person name="Goeker M."/>
        </authorList>
    </citation>
    <scope>NUCLEOTIDE SEQUENCE [LARGE SCALE GENOMIC DNA]</scope>
    <source>
        <strain evidence="1 2">DSM 28816</strain>
    </source>
</reference>
<evidence type="ECO:0000313" key="1">
    <source>
        <dbReference type="EMBL" id="PXV93375.1"/>
    </source>
</evidence>
<evidence type="ECO:0000313" key="2">
    <source>
        <dbReference type="Proteomes" id="UP000247523"/>
    </source>
</evidence>
<sequence>MEKITEVIDLMDEELVVNGEASYECENDCKHTSSWVLPGMADLGCGIVTYDSWVNPFA</sequence>
<dbReference type="Proteomes" id="UP000247523">
    <property type="component" value="Unassembled WGS sequence"/>
</dbReference>
<dbReference type="AlphaFoldDB" id="A0A318EPH9"/>
<dbReference type="EMBL" id="QICS01000002">
    <property type="protein sequence ID" value="PXV93375.1"/>
    <property type="molecule type" value="Genomic_DNA"/>
</dbReference>
<comment type="caution">
    <text evidence="1">The sequence shown here is derived from an EMBL/GenBank/DDBJ whole genome shotgun (WGS) entry which is preliminary data.</text>
</comment>
<dbReference type="RefSeq" id="WP_170122899.1">
    <property type="nucleotide sequence ID" value="NZ_NOKA02000099.1"/>
</dbReference>
<name>A0A318EPH9_9FIRM</name>
<accession>A0A318EPH9</accession>
<protein>
    <submittedName>
        <fullName evidence="1">Uncharacterized protein</fullName>
    </submittedName>
</protein>